<evidence type="ECO:0000313" key="1">
    <source>
        <dbReference type="EMBL" id="SDH22590.1"/>
    </source>
</evidence>
<protein>
    <recommendedName>
        <fullName evidence="3">Holin of 3TMs, for gene-transfer release</fullName>
    </recommendedName>
</protein>
<dbReference type="AlphaFoldDB" id="A0A1G8AQN0"/>
<sequence length="155" mass="16974">MFTALLSFLGGNAFRLIFGEVAAFFSKKQEAALEIERLKLQGELDAAQHARNLEAIKVQADLGVKVIEARMDAALVEAETSAWAQAVADVGKQTGIRFLDVWNGSIRPALASMAMAIVVFQFFNSGFTLDEWTRELVGAILGIYVADRHLSKRGK</sequence>
<dbReference type="RefSeq" id="WP_091935994.1">
    <property type="nucleotide sequence ID" value="NZ_FNCY01000004.1"/>
</dbReference>
<name>A0A1G8AQN0_9RHOO</name>
<gene>
    <name evidence="1" type="ORF">SAMN05660652_01448</name>
</gene>
<evidence type="ECO:0008006" key="3">
    <source>
        <dbReference type="Google" id="ProtNLM"/>
    </source>
</evidence>
<evidence type="ECO:0000313" key="2">
    <source>
        <dbReference type="Proteomes" id="UP000198607"/>
    </source>
</evidence>
<dbReference type="Proteomes" id="UP000198607">
    <property type="component" value="Unassembled WGS sequence"/>
</dbReference>
<dbReference type="OrthoDB" id="9152756at2"/>
<dbReference type="EMBL" id="FNCY01000004">
    <property type="protein sequence ID" value="SDH22590.1"/>
    <property type="molecule type" value="Genomic_DNA"/>
</dbReference>
<organism evidence="1 2">
    <name type="scientific">Propionivibrio dicarboxylicus</name>
    <dbReference type="NCBI Taxonomy" id="83767"/>
    <lineage>
        <taxon>Bacteria</taxon>
        <taxon>Pseudomonadati</taxon>
        <taxon>Pseudomonadota</taxon>
        <taxon>Betaproteobacteria</taxon>
        <taxon>Rhodocyclales</taxon>
        <taxon>Rhodocyclaceae</taxon>
        <taxon>Propionivibrio</taxon>
    </lineage>
</organism>
<keyword evidence="2" id="KW-1185">Reference proteome</keyword>
<accession>A0A1G8AQN0</accession>
<proteinExistence type="predicted"/>
<dbReference type="STRING" id="83767.SAMN05660652_01448"/>
<reference evidence="1 2" key="1">
    <citation type="submission" date="2016-10" db="EMBL/GenBank/DDBJ databases">
        <authorList>
            <person name="de Groot N.N."/>
        </authorList>
    </citation>
    <scope>NUCLEOTIDE SEQUENCE [LARGE SCALE GENOMIC DNA]</scope>
    <source>
        <strain evidence="1 2">DSM 5885</strain>
    </source>
</reference>